<keyword evidence="2" id="KW-1185">Reference proteome</keyword>
<evidence type="ECO:0000313" key="2">
    <source>
        <dbReference type="Proteomes" id="UP000501812"/>
    </source>
</evidence>
<evidence type="ECO:0000313" key="1">
    <source>
        <dbReference type="EMBL" id="QJE97511.1"/>
    </source>
</evidence>
<dbReference type="KEGG" id="luo:HHL09_17540"/>
<proteinExistence type="predicted"/>
<dbReference type="EMBL" id="CP051774">
    <property type="protein sequence ID" value="QJE97511.1"/>
    <property type="molecule type" value="Genomic_DNA"/>
</dbReference>
<organism evidence="1 2">
    <name type="scientific">Luteolibacter luteus</name>
    <dbReference type="NCBI Taxonomy" id="2728835"/>
    <lineage>
        <taxon>Bacteria</taxon>
        <taxon>Pseudomonadati</taxon>
        <taxon>Verrucomicrobiota</taxon>
        <taxon>Verrucomicrobiia</taxon>
        <taxon>Verrucomicrobiales</taxon>
        <taxon>Verrucomicrobiaceae</taxon>
        <taxon>Luteolibacter</taxon>
    </lineage>
</organism>
<accession>A0A858RLM5</accession>
<protein>
    <submittedName>
        <fullName evidence="1">Uncharacterized protein</fullName>
    </submittedName>
</protein>
<dbReference type="RefSeq" id="WP_169455928.1">
    <property type="nucleotide sequence ID" value="NZ_CP051774.1"/>
</dbReference>
<gene>
    <name evidence="1" type="ORF">HHL09_17540</name>
</gene>
<reference evidence="1 2" key="1">
    <citation type="submission" date="2020-04" db="EMBL/GenBank/DDBJ databases">
        <title>Luteolibacter sp. G-1-1-1 isolated from soil.</title>
        <authorList>
            <person name="Dahal R.H."/>
        </authorList>
    </citation>
    <scope>NUCLEOTIDE SEQUENCE [LARGE SCALE GENOMIC DNA]</scope>
    <source>
        <strain evidence="1 2">G-1-1-1</strain>
    </source>
</reference>
<dbReference type="AlphaFoldDB" id="A0A858RLM5"/>
<dbReference type="Proteomes" id="UP000501812">
    <property type="component" value="Chromosome"/>
</dbReference>
<name>A0A858RLM5_9BACT</name>
<sequence length="52" mass="5884">MLLYKLHLIAPGEATRRSLSGRQLAGARPDSLLNRTLQRPLETPALRIRKPH</sequence>